<name>A0A1C4H2Q6_9BIFI</name>
<dbReference type="Proteomes" id="UP000242610">
    <property type="component" value="Unassembled WGS sequence"/>
</dbReference>
<evidence type="ECO:0000313" key="3">
    <source>
        <dbReference type="EMBL" id="SCC79156.1"/>
    </source>
</evidence>
<evidence type="ECO:0000256" key="2">
    <source>
        <dbReference type="SAM" id="Phobius"/>
    </source>
</evidence>
<gene>
    <name evidence="3" type="ORF">GA0061077_0601</name>
</gene>
<evidence type="ECO:0000256" key="1">
    <source>
        <dbReference type="SAM" id="MobiDB-lite"/>
    </source>
</evidence>
<feature type="compositionally biased region" description="Polar residues" evidence="1">
    <location>
        <begin position="1"/>
        <end position="18"/>
    </location>
</feature>
<keyword evidence="2" id="KW-0812">Transmembrane</keyword>
<keyword evidence="2" id="KW-1133">Transmembrane helix</keyword>
<dbReference type="InterPro" id="IPR043777">
    <property type="entry name" value="DUF5719"/>
</dbReference>
<feature type="region of interest" description="Disordered" evidence="1">
    <location>
        <begin position="1"/>
        <end position="39"/>
    </location>
</feature>
<keyword evidence="2" id="KW-0472">Membrane</keyword>
<dbReference type="Pfam" id="PF18986">
    <property type="entry name" value="DUF5719"/>
    <property type="match status" value="1"/>
</dbReference>
<evidence type="ECO:0000313" key="4">
    <source>
        <dbReference type="Proteomes" id="UP000242610"/>
    </source>
</evidence>
<feature type="transmembrane region" description="Helical" evidence="2">
    <location>
        <begin position="72"/>
        <end position="95"/>
    </location>
</feature>
<accession>A0A1C4H2Q6</accession>
<dbReference type="OrthoDB" id="3240451at2"/>
<dbReference type="STRING" id="1505727.GA0061077_0601"/>
<proteinExistence type="predicted"/>
<reference evidence="4" key="1">
    <citation type="submission" date="2016-08" db="EMBL/GenBank/DDBJ databases">
        <authorList>
            <person name="Varghese N."/>
            <person name="Submissions Spin"/>
        </authorList>
    </citation>
    <scope>NUCLEOTIDE SEQUENCE [LARGE SCALE GENOMIC DNA]</scope>
    <source>
        <strain evidence="4">R-52791</strain>
    </source>
</reference>
<keyword evidence="4" id="KW-1185">Reference proteome</keyword>
<dbReference type="EMBL" id="FMBL01000001">
    <property type="protein sequence ID" value="SCC79156.1"/>
    <property type="molecule type" value="Genomic_DNA"/>
</dbReference>
<sequence length="570" mass="59179">MKDMQNTMNDGIGSNNNGPALPPNPEAARRTVPSDVDNGRNSVKVVKEQGKHALHNVDGSQSLDEPNVHPGLAIRAALGMITILLLVLMAVVLLLPIPSWLADPANGGLGVASRQVSQTDLTYYCPSRMALSDSEKYGDSAFQQSEGDIASSARFAAFGSVYQATVGTVGAGSEADSKTLTGDDSVNGAGVKTYSGSVDKGSNAFEARLLKAKSGTGAAASVASWASVGDLKGLSASTCVTPSLEQDFLLGPTTTGSTQQLSVANFSGKPTSLEIRIWSTKHGSPLQLSTGNVLNVGAHAEATQELSAAAPGNEALFVTVKSKETPIAAVVRNIELDGLSAKGSDYVAPLMPSAKRQYLPGISADDEVKLMARSARSTDLTLSWVDDQGDARAKTEHLDAGKVSIVELGKAPQNVSGLRTEADESVDVAAKVVRSSQSDTDFTYVDSAGAFAESAIVQPDHTDGTLSLLNTSSESAKAALRGYDASGNPVGDKDIDVPANAGLNIDAKDVGADAVMYTLKGDKRIVMGMRLKLQSGDDELSSVATAYLSASGLEPQSRKVWVQQDAGIVH</sequence>
<dbReference type="AlphaFoldDB" id="A0A1C4H2Q6"/>
<protein>
    <submittedName>
        <fullName evidence="3">Uncharacterized protein</fullName>
    </submittedName>
</protein>
<dbReference type="RefSeq" id="WP_143249591.1">
    <property type="nucleotide sequence ID" value="NZ_FMBL01000001.1"/>
</dbReference>
<organism evidence="3 4">
    <name type="scientific">Bifidobacterium commune</name>
    <dbReference type="NCBI Taxonomy" id="1505727"/>
    <lineage>
        <taxon>Bacteria</taxon>
        <taxon>Bacillati</taxon>
        <taxon>Actinomycetota</taxon>
        <taxon>Actinomycetes</taxon>
        <taxon>Bifidobacteriales</taxon>
        <taxon>Bifidobacteriaceae</taxon>
        <taxon>Bifidobacterium</taxon>
    </lineage>
</organism>